<accession>A0AAI9E8G3</accession>
<dbReference type="AlphaFoldDB" id="A0AAI9E8G3"/>
<comment type="caution">
    <text evidence="1">The sequence shown here is derived from an EMBL/GenBank/DDBJ whole genome shotgun (WGS) entry which is preliminary data.</text>
</comment>
<reference evidence="1" key="1">
    <citation type="submission" date="2023-11" db="EMBL/GenBank/DDBJ databases">
        <authorList>
            <person name="Alioto T."/>
            <person name="Alioto T."/>
            <person name="Gomez Garrido J."/>
        </authorList>
    </citation>
    <scope>NUCLEOTIDE SEQUENCE</scope>
</reference>
<dbReference type="EMBL" id="CAVMBE010000008">
    <property type="protein sequence ID" value="CAK3870315.1"/>
    <property type="molecule type" value="Genomic_DNA"/>
</dbReference>
<proteinExistence type="predicted"/>
<name>A0AAI9E8G3_9PEZI</name>
<organism evidence="1 2">
    <name type="scientific">Lecanosticta acicola</name>
    <dbReference type="NCBI Taxonomy" id="111012"/>
    <lineage>
        <taxon>Eukaryota</taxon>
        <taxon>Fungi</taxon>
        <taxon>Dikarya</taxon>
        <taxon>Ascomycota</taxon>
        <taxon>Pezizomycotina</taxon>
        <taxon>Dothideomycetes</taxon>
        <taxon>Dothideomycetidae</taxon>
        <taxon>Mycosphaerellales</taxon>
        <taxon>Mycosphaerellaceae</taxon>
        <taxon>Lecanosticta</taxon>
    </lineage>
</organism>
<protein>
    <submittedName>
        <fullName evidence="1">Uncharacterized protein</fullName>
    </submittedName>
</protein>
<keyword evidence="2" id="KW-1185">Reference proteome</keyword>
<evidence type="ECO:0000313" key="1">
    <source>
        <dbReference type="EMBL" id="CAK3870315.1"/>
    </source>
</evidence>
<gene>
    <name evidence="1" type="ORF">LECACI_7A001973</name>
</gene>
<sequence>MATTSAAERVFRTTELLEKILLETIEKHDVAGVKSVLYSQRVSKQFRATIRGSSKLRKILGFEGGLPLCTCDASCGWFLNCYNKIFHSHKVIRYGRIAFDIGTSNDYSAVVFTYFGARWNTEDIKGSWREIVIIPAGKQVKAIHLHMFIMPSRVGAVVDAKETVKCDVKGPATIGKLLDQAKGCSLTSTDDGLLRESSAD</sequence>
<dbReference type="Proteomes" id="UP001296104">
    <property type="component" value="Unassembled WGS sequence"/>
</dbReference>
<evidence type="ECO:0000313" key="2">
    <source>
        <dbReference type="Proteomes" id="UP001296104"/>
    </source>
</evidence>